<dbReference type="InterPro" id="IPR001353">
    <property type="entry name" value="Proteasome_sua/b"/>
</dbReference>
<dbReference type="SUPFAM" id="SSF56235">
    <property type="entry name" value="N-terminal nucleophile aminohydrolases (Ntn hydrolases)"/>
    <property type="match status" value="1"/>
</dbReference>
<dbReference type="AlphaFoldDB" id="A0A2G9LJV4"/>
<protein>
    <recommendedName>
        <fullName evidence="6">Proteasome endopeptidase complex</fullName>
    </recommendedName>
</protein>
<evidence type="ECO:0000313" key="5">
    <source>
        <dbReference type="Proteomes" id="UP000229789"/>
    </source>
</evidence>
<gene>
    <name evidence="4" type="ORF">COW69_00350</name>
</gene>
<evidence type="ECO:0000256" key="3">
    <source>
        <dbReference type="ARBA" id="ARBA00022801"/>
    </source>
</evidence>
<dbReference type="Pfam" id="PF00227">
    <property type="entry name" value="Proteasome"/>
    <property type="match status" value="1"/>
</dbReference>
<dbReference type="Gene3D" id="3.60.20.10">
    <property type="entry name" value="Glutamine Phosphoribosylpyrophosphate, subunit 1, domain 1"/>
    <property type="match status" value="1"/>
</dbReference>
<evidence type="ECO:0000313" key="4">
    <source>
        <dbReference type="EMBL" id="PIN66827.1"/>
    </source>
</evidence>
<dbReference type="GO" id="GO:0005839">
    <property type="term" value="C:proteasome core complex"/>
    <property type="evidence" value="ECO:0007669"/>
    <property type="project" value="InterPro"/>
</dbReference>
<comment type="caution">
    <text evidence="4">The sequence shown here is derived from an EMBL/GenBank/DDBJ whole genome shotgun (WGS) entry which is preliminary data.</text>
</comment>
<organism evidence="4 5">
    <name type="scientific">Huberarchaeum crystalense</name>
    <dbReference type="NCBI Taxonomy" id="2014257"/>
    <lineage>
        <taxon>Archaea</taxon>
        <taxon>Candidatus Huberarchaeota</taxon>
        <taxon>Candidatus Huberarchaeia</taxon>
        <taxon>Candidatus Huberarchaeales</taxon>
        <taxon>Candidatus Huberarchaeaceae</taxon>
        <taxon>Candidatus Huberarchaeum</taxon>
    </lineage>
</organism>
<dbReference type="GO" id="GO:0051603">
    <property type="term" value="P:proteolysis involved in protein catabolic process"/>
    <property type="evidence" value="ECO:0007669"/>
    <property type="project" value="InterPro"/>
</dbReference>
<dbReference type="InterPro" id="IPR023333">
    <property type="entry name" value="Proteasome_suB-type"/>
</dbReference>
<dbReference type="GO" id="GO:0005737">
    <property type="term" value="C:cytoplasm"/>
    <property type="evidence" value="ECO:0007669"/>
    <property type="project" value="TreeGrafter"/>
</dbReference>
<dbReference type="EMBL" id="PCUF01000001">
    <property type="protein sequence ID" value="PIN66827.1"/>
    <property type="molecule type" value="Genomic_DNA"/>
</dbReference>
<evidence type="ECO:0000256" key="2">
    <source>
        <dbReference type="ARBA" id="ARBA00022670"/>
    </source>
</evidence>
<accession>A0A2G9LJV4</accession>
<dbReference type="InterPro" id="IPR029055">
    <property type="entry name" value="Ntn_hydrolases_N"/>
</dbReference>
<sequence length="230" mass="25409">MEINNSSQKSKYLHGTVVVGIVCKDCVIIGADQLMSAGDYPLFFDKKKIFSLNKYCYCAFTGVVSTIKETVDILRAELKLNELSNRKVIIESIASLAGILLKERNADDSNGGAVGLIAGYDSKPQLFDIDRRGAIDKAKYSASMSSGIFQATTILDENYHDNMTEQEGIELCVRAIQEAKRRAPGVGGFSMDVAIINKQGSREISQKEINAILVKNKNYLLQKEREISKQ</sequence>
<name>A0A2G9LJV4_HUBC1</name>
<reference evidence="4 5" key="1">
    <citation type="submission" date="2017-09" db="EMBL/GenBank/DDBJ databases">
        <title>Depth-based differentiation of microbial function through sediment-hosted aquifers and enrichment of novel symbionts in the deep terrestrial subsurface.</title>
        <authorList>
            <person name="Probst A.J."/>
            <person name="Ladd B."/>
            <person name="Jarett J.K."/>
            <person name="Geller-Mcgrath D.E."/>
            <person name="Sieber C.M."/>
            <person name="Emerson J.B."/>
            <person name="Anantharaman K."/>
            <person name="Thomas B.C."/>
            <person name="Malmstrom R."/>
            <person name="Stieglmeier M."/>
            <person name="Klingl A."/>
            <person name="Woyke T."/>
            <person name="Ryan C.M."/>
            <person name="Banfield J.F."/>
        </authorList>
    </citation>
    <scope>NUCLEOTIDE SEQUENCE [LARGE SCALE GENOMIC DNA]</scope>
    <source>
        <strain evidence="4">CG18_big_fil_WC_8_21_14_2_50_31_19</strain>
    </source>
</reference>
<dbReference type="PANTHER" id="PTHR32194">
    <property type="entry name" value="METALLOPROTEASE TLDD"/>
    <property type="match status" value="1"/>
</dbReference>
<proteinExistence type="predicted"/>
<keyword evidence="3" id="KW-0378">Hydrolase</keyword>
<keyword evidence="1" id="KW-0963">Cytoplasm</keyword>
<keyword evidence="2" id="KW-0645">Protease</keyword>
<dbReference type="Proteomes" id="UP000229789">
    <property type="component" value="Unassembled WGS sequence"/>
</dbReference>
<evidence type="ECO:0000256" key="1">
    <source>
        <dbReference type="ARBA" id="ARBA00022490"/>
    </source>
</evidence>
<dbReference type="GO" id="GO:0004175">
    <property type="term" value="F:endopeptidase activity"/>
    <property type="evidence" value="ECO:0007669"/>
    <property type="project" value="UniProtKB-ARBA"/>
</dbReference>
<dbReference type="PANTHER" id="PTHR32194:SF0">
    <property type="entry name" value="ATP-DEPENDENT PROTEASE SUBUNIT HSLV"/>
    <property type="match status" value="1"/>
</dbReference>
<dbReference type="CDD" id="cd01912">
    <property type="entry name" value="proteasome_beta"/>
    <property type="match status" value="1"/>
</dbReference>
<evidence type="ECO:0008006" key="6">
    <source>
        <dbReference type="Google" id="ProtNLM"/>
    </source>
</evidence>